<sequence>MKGALLEFIVGRLIDRTTVYLKVDLCYLCRAIIYYCSTTSFLLNGHLKANPYYTRMAIGVRFRLDTLTEGQPPVYFIKDHYMYIEPNNLQPMDGGFPICKYELKYVHQLQNLYFALTGLELTIDLNT</sequence>
<organism evidence="1 2">
    <name type="scientific">Mucilaginibacter gynuensis</name>
    <dbReference type="NCBI Taxonomy" id="1302236"/>
    <lineage>
        <taxon>Bacteria</taxon>
        <taxon>Pseudomonadati</taxon>
        <taxon>Bacteroidota</taxon>
        <taxon>Sphingobacteriia</taxon>
        <taxon>Sphingobacteriales</taxon>
        <taxon>Sphingobacteriaceae</taxon>
        <taxon>Mucilaginibacter</taxon>
    </lineage>
</organism>
<evidence type="ECO:0000313" key="1">
    <source>
        <dbReference type="EMBL" id="GAA4321577.1"/>
    </source>
</evidence>
<proteinExistence type="predicted"/>
<comment type="caution">
    <text evidence="1">The sequence shown here is derived from an EMBL/GenBank/DDBJ whole genome shotgun (WGS) entry which is preliminary data.</text>
</comment>
<name>A0ABP8GC71_9SPHI</name>
<reference evidence="2" key="1">
    <citation type="journal article" date="2019" name="Int. J. Syst. Evol. Microbiol.">
        <title>The Global Catalogue of Microorganisms (GCM) 10K type strain sequencing project: providing services to taxonomists for standard genome sequencing and annotation.</title>
        <authorList>
            <consortium name="The Broad Institute Genomics Platform"/>
            <consortium name="The Broad Institute Genome Sequencing Center for Infectious Disease"/>
            <person name="Wu L."/>
            <person name="Ma J."/>
        </authorList>
    </citation>
    <scope>NUCLEOTIDE SEQUENCE [LARGE SCALE GENOMIC DNA]</scope>
    <source>
        <strain evidence="2">JCM 17705</strain>
    </source>
</reference>
<gene>
    <name evidence="1" type="ORF">GCM10023149_21480</name>
</gene>
<protein>
    <submittedName>
        <fullName evidence="1">Uncharacterized protein</fullName>
    </submittedName>
</protein>
<keyword evidence="2" id="KW-1185">Reference proteome</keyword>
<accession>A0ABP8GC71</accession>
<dbReference type="EMBL" id="BAABFT010000004">
    <property type="protein sequence ID" value="GAA4321577.1"/>
    <property type="molecule type" value="Genomic_DNA"/>
</dbReference>
<dbReference type="Proteomes" id="UP001500582">
    <property type="component" value="Unassembled WGS sequence"/>
</dbReference>
<dbReference type="RefSeq" id="WP_345211065.1">
    <property type="nucleotide sequence ID" value="NZ_BAABFT010000004.1"/>
</dbReference>
<evidence type="ECO:0000313" key="2">
    <source>
        <dbReference type="Proteomes" id="UP001500582"/>
    </source>
</evidence>